<protein>
    <recommendedName>
        <fullName evidence="3">HNH domain-containing protein</fullName>
    </recommendedName>
</protein>
<dbReference type="PANTHER" id="PTHR37827:SF1">
    <property type="entry name" value="HNH DOMAIN-CONTAINING PROTEIN"/>
    <property type="match status" value="1"/>
</dbReference>
<sequence>MIDEKGDLVANKVGQCPCCNRETRLTYHHLIPRKMHRRTYFKKHFSKAELQDGIYICRQCHSGIHRFYDEMTLAKHYFNLQRLLADAQLSSFFHWVSKQRIRV</sequence>
<accession>A0A126Q549</accession>
<name>A0A126Q549_ALTMA</name>
<gene>
    <name evidence="1" type="ORF">AVL55_19210</name>
</gene>
<evidence type="ECO:0000313" key="1">
    <source>
        <dbReference type="EMBL" id="AMK00101.1"/>
    </source>
</evidence>
<dbReference type="AlphaFoldDB" id="A0A126Q549"/>
<evidence type="ECO:0000313" key="2">
    <source>
        <dbReference type="Proteomes" id="UP000063991"/>
    </source>
</evidence>
<dbReference type="PANTHER" id="PTHR37827">
    <property type="entry name" value="TUDOR DOMAIN-CONTAINING PROTEIN"/>
    <property type="match status" value="1"/>
</dbReference>
<dbReference type="Proteomes" id="UP000063991">
    <property type="component" value="Chromosome"/>
</dbReference>
<evidence type="ECO:0008006" key="3">
    <source>
        <dbReference type="Google" id="ProtNLM"/>
    </source>
</evidence>
<dbReference type="EMBL" id="CP014323">
    <property type="protein sequence ID" value="AMK00101.1"/>
    <property type="molecule type" value="Genomic_DNA"/>
</dbReference>
<dbReference type="OrthoDB" id="9802640at2"/>
<proteinExistence type="predicted"/>
<organism evidence="1 2">
    <name type="scientific">Alteromonas macleodii</name>
    <name type="common">Pseudoalteromonas macleodii</name>
    <dbReference type="NCBI Taxonomy" id="28108"/>
    <lineage>
        <taxon>Bacteria</taxon>
        <taxon>Pseudomonadati</taxon>
        <taxon>Pseudomonadota</taxon>
        <taxon>Gammaproteobacteria</taxon>
        <taxon>Alteromonadales</taxon>
        <taxon>Alteromonadaceae</taxon>
        <taxon>Alteromonas/Salinimonas group</taxon>
        <taxon>Alteromonas</taxon>
    </lineage>
</organism>
<reference evidence="1 2" key="1">
    <citation type="submission" date="2015-12" db="EMBL/GenBank/DDBJ databases">
        <authorList>
            <person name="Shamseldin A."/>
            <person name="Moawad H."/>
            <person name="Abd El-Rahim W.M."/>
            <person name="Sadowsky M.J."/>
        </authorList>
    </citation>
    <scope>NUCLEOTIDE SEQUENCE [LARGE SCALE GENOMIC DNA]</scope>
    <source>
        <strain evidence="1 2">D7</strain>
    </source>
</reference>